<feature type="transmembrane region" description="Helical" evidence="7">
    <location>
        <begin position="149"/>
        <end position="168"/>
    </location>
</feature>
<evidence type="ECO:0000256" key="7">
    <source>
        <dbReference type="SAM" id="Phobius"/>
    </source>
</evidence>
<feature type="transmembrane region" description="Helical" evidence="7">
    <location>
        <begin position="100"/>
        <end position="120"/>
    </location>
</feature>
<dbReference type="KEGG" id="crd:CRES_0805"/>
<feature type="transmembrane region" description="Helical" evidence="7">
    <location>
        <begin position="247"/>
        <end position="265"/>
    </location>
</feature>
<dbReference type="Proteomes" id="UP000000492">
    <property type="component" value="Chromosome"/>
</dbReference>
<evidence type="ECO:0000256" key="2">
    <source>
        <dbReference type="ARBA" id="ARBA00007362"/>
    </source>
</evidence>
<reference evidence="9 10" key="1">
    <citation type="journal article" date="2012" name="BMC Genomics">
        <title>Complete genome sequence, lifestyle, and multi-drug resistance of the human pathogen Corynebacterium resistens DSM 45100 isolated from blood samples of a leukemia patient.</title>
        <authorList>
            <person name="Schroder J."/>
            <person name="Maus I."/>
            <person name="Meyer K."/>
            <person name="Wordemann S."/>
            <person name="Blom J."/>
            <person name="Jaenicke S."/>
            <person name="Schneider J."/>
            <person name="Trost E."/>
            <person name="Tauch A."/>
        </authorList>
    </citation>
    <scope>NUCLEOTIDE SEQUENCE [LARGE SCALE GENOMIC DNA]</scope>
    <source>
        <strain evidence="10">DSM 45100 / JCM 12819 / CCUG 50093 / GTC 2026 / SICGH 158</strain>
    </source>
</reference>
<dbReference type="eggNOG" id="COG5006">
    <property type="taxonomic scope" value="Bacteria"/>
</dbReference>
<comment type="subcellular location">
    <subcellularLocation>
        <location evidence="1">Membrane</location>
        <topology evidence="1">Multi-pass membrane protein</topology>
    </subcellularLocation>
</comment>
<dbReference type="AlphaFoldDB" id="F8E022"/>
<comment type="similarity">
    <text evidence="2">Belongs to the EamA transporter family.</text>
</comment>
<sequence>MITPSHVGRLSRLAPLLAPTLMVLSGLSLYAGAAVAVGLFEVLPPVVVAWLRIASAGVILVILRRPPIAEFLGKSGALALAFGVVTIGMNMTFYEAIARLPLGTAVAIEFIGPIVVAALGSSSVRDWLSLGLAAAGVLILSGVQWSAEAAGVLFALGAAALWAGYIVVGHRVSGSPNSLAVGFVLSAALTAPLAWMLWPGGPFNPTPTSPVPDPIIILGLAAGLGVLSAVIPYSLDQVILRMAGQAYFAVLLALLPLTAAVLGAVALGQQLSAAEMGGIVLVVAAVALRKPAKEDAVAGVIDDIADPETPATGDDYRESAGTRQKSNPKAAPESPILDHGNSEERP</sequence>
<feature type="transmembrane region" description="Helical" evidence="7">
    <location>
        <begin position="180"/>
        <end position="198"/>
    </location>
</feature>
<evidence type="ECO:0000256" key="4">
    <source>
        <dbReference type="ARBA" id="ARBA00022989"/>
    </source>
</evidence>
<feature type="domain" description="EamA" evidence="8">
    <location>
        <begin position="150"/>
        <end position="288"/>
    </location>
</feature>
<dbReference type="EMBL" id="CP002857">
    <property type="protein sequence ID" value="AEI09161.1"/>
    <property type="molecule type" value="Genomic_DNA"/>
</dbReference>
<dbReference type="HOGENOM" id="CLU_057295_0_0_11"/>
<feature type="transmembrane region" description="Helical" evidence="7">
    <location>
        <begin position="46"/>
        <end position="63"/>
    </location>
</feature>
<feature type="transmembrane region" description="Helical" evidence="7">
    <location>
        <begin position="127"/>
        <end position="143"/>
    </location>
</feature>
<evidence type="ECO:0000313" key="9">
    <source>
        <dbReference type="EMBL" id="AEI09161.1"/>
    </source>
</evidence>
<feature type="region of interest" description="Disordered" evidence="6">
    <location>
        <begin position="301"/>
        <end position="346"/>
    </location>
</feature>
<keyword evidence="4 7" id="KW-1133">Transmembrane helix</keyword>
<evidence type="ECO:0000259" key="8">
    <source>
        <dbReference type="Pfam" id="PF00892"/>
    </source>
</evidence>
<dbReference type="SUPFAM" id="SSF103481">
    <property type="entry name" value="Multidrug resistance efflux transporter EmrE"/>
    <property type="match status" value="2"/>
</dbReference>
<dbReference type="PANTHER" id="PTHR32322:SF2">
    <property type="entry name" value="EAMA DOMAIN-CONTAINING PROTEIN"/>
    <property type="match status" value="1"/>
</dbReference>
<dbReference type="Pfam" id="PF00892">
    <property type="entry name" value="EamA"/>
    <property type="match status" value="1"/>
</dbReference>
<evidence type="ECO:0000256" key="1">
    <source>
        <dbReference type="ARBA" id="ARBA00004141"/>
    </source>
</evidence>
<evidence type="ECO:0000313" key="10">
    <source>
        <dbReference type="Proteomes" id="UP000000492"/>
    </source>
</evidence>
<gene>
    <name evidence="9" type="ordered locus">CRES_0805</name>
</gene>
<keyword evidence="10" id="KW-1185">Reference proteome</keyword>
<dbReference type="PANTHER" id="PTHR32322">
    <property type="entry name" value="INNER MEMBRANE TRANSPORTER"/>
    <property type="match status" value="1"/>
</dbReference>
<feature type="transmembrane region" description="Helical" evidence="7">
    <location>
        <begin position="75"/>
        <end position="94"/>
    </location>
</feature>
<evidence type="ECO:0000256" key="6">
    <source>
        <dbReference type="SAM" id="MobiDB-lite"/>
    </source>
</evidence>
<accession>F8E022</accession>
<feature type="transmembrane region" description="Helical" evidence="7">
    <location>
        <begin position="21"/>
        <end position="40"/>
    </location>
</feature>
<dbReference type="InterPro" id="IPR050638">
    <property type="entry name" value="AA-Vitamin_Transporters"/>
</dbReference>
<feature type="transmembrane region" description="Helical" evidence="7">
    <location>
        <begin position="214"/>
        <end position="235"/>
    </location>
</feature>
<dbReference type="InterPro" id="IPR000620">
    <property type="entry name" value="EamA_dom"/>
</dbReference>
<name>F8E022_CORRG</name>
<organism evidence="9 10">
    <name type="scientific">Corynebacterium resistens (strain DSM 45100 / JCM 12819 / GTC 2026 / SICGH 158)</name>
    <dbReference type="NCBI Taxonomy" id="662755"/>
    <lineage>
        <taxon>Bacteria</taxon>
        <taxon>Bacillati</taxon>
        <taxon>Actinomycetota</taxon>
        <taxon>Actinomycetes</taxon>
        <taxon>Mycobacteriales</taxon>
        <taxon>Corynebacteriaceae</taxon>
        <taxon>Corynebacterium</taxon>
    </lineage>
</organism>
<keyword evidence="3 7" id="KW-0812">Transmembrane</keyword>
<dbReference type="InterPro" id="IPR037185">
    <property type="entry name" value="EmrE-like"/>
</dbReference>
<keyword evidence="5 7" id="KW-0472">Membrane</keyword>
<proteinExistence type="inferred from homology"/>
<dbReference type="GO" id="GO:0016020">
    <property type="term" value="C:membrane"/>
    <property type="evidence" value="ECO:0007669"/>
    <property type="project" value="UniProtKB-SubCell"/>
</dbReference>
<protein>
    <submittedName>
        <fullName evidence="9">Membrane protein</fullName>
    </submittedName>
</protein>
<evidence type="ECO:0000256" key="5">
    <source>
        <dbReference type="ARBA" id="ARBA00023136"/>
    </source>
</evidence>
<dbReference type="STRING" id="662755.CRES_0805"/>
<evidence type="ECO:0000256" key="3">
    <source>
        <dbReference type="ARBA" id="ARBA00022692"/>
    </source>
</evidence>